<name>A0A846X7P3_9NOCA</name>
<evidence type="ECO:0000259" key="3">
    <source>
        <dbReference type="Pfam" id="PF13452"/>
    </source>
</evidence>
<dbReference type="Pfam" id="PF01575">
    <property type="entry name" value="MaoC_dehydratas"/>
    <property type="match status" value="1"/>
</dbReference>
<dbReference type="GO" id="GO:0006633">
    <property type="term" value="P:fatty acid biosynthetic process"/>
    <property type="evidence" value="ECO:0007669"/>
    <property type="project" value="TreeGrafter"/>
</dbReference>
<comment type="similarity">
    <text evidence="1">Belongs to the enoyl-CoA hydratase/isomerase family.</text>
</comment>
<dbReference type="AlphaFoldDB" id="A0A846X7P3"/>
<dbReference type="NCBIfam" id="NF040620">
    <property type="entry name" value="fused_HadA_HadB"/>
    <property type="match status" value="1"/>
</dbReference>
<organism evidence="4 5">
    <name type="scientific">Nocardia speluncae</name>
    <dbReference type="NCBI Taxonomy" id="419477"/>
    <lineage>
        <taxon>Bacteria</taxon>
        <taxon>Bacillati</taxon>
        <taxon>Actinomycetota</taxon>
        <taxon>Actinomycetes</taxon>
        <taxon>Mycobacteriales</taxon>
        <taxon>Nocardiaceae</taxon>
        <taxon>Nocardia</taxon>
    </lineage>
</organism>
<dbReference type="PANTHER" id="PTHR43437:SF3">
    <property type="entry name" value="HYDROXYACYL-THIOESTER DEHYDRATASE TYPE 2, MITOCHONDRIAL"/>
    <property type="match status" value="1"/>
</dbReference>
<feature type="domain" description="MaoC-like" evidence="2">
    <location>
        <begin position="230"/>
        <end position="305"/>
    </location>
</feature>
<evidence type="ECO:0000313" key="5">
    <source>
        <dbReference type="Proteomes" id="UP000565715"/>
    </source>
</evidence>
<dbReference type="Gene3D" id="3.10.129.10">
    <property type="entry name" value="Hotdog Thioesterase"/>
    <property type="match status" value="2"/>
</dbReference>
<evidence type="ECO:0000259" key="2">
    <source>
        <dbReference type="Pfam" id="PF01575"/>
    </source>
</evidence>
<dbReference type="Pfam" id="PF13452">
    <property type="entry name" value="FAS1_DH_region"/>
    <property type="match status" value="1"/>
</dbReference>
<dbReference type="Proteomes" id="UP000565715">
    <property type="component" value="Unassembled WGS sequence"/>
</dbReference>
<dbReference type="InterPro" id="IPR050965">
    <property type="entry name" value="UPF0336/Enoyl-CoA_hydratase"/>
</dbReference>
<dbReference type="InterPro" id="IPR002539">
    <property type="entry name" value="MaoC-like_dom"/>
</dbReference>
<dbReference type="InterPro" id="IPR029069">
    <property type="entry name" value="HotDog_dom_sf"/>
</dbReference>
<dbReference type="InterPro" id="IPR039569">
    <property type="entry name" value="FAS1-like_DH_region"/>
</dbReference>
<evidence type="ECO:0000313" key="4">
    <source>
        <dbReference type="EMBL" id="NKY32221.1"/>
    </source>
</evidence>
<evidence type="ECO:0000256" key="1">
    <source>
        <dbReference type="ARBA" id="ARBA00005254"/>
    </source>
</evidence>
<dbReference type="GO" id="GO:0019171">
    <property type="term" value="F:(3R)-hydroxyacyl-[acyl-carrier-protein] dehydratase activity"/>
    <property type="evidence" value="ECO:0007669"/>
    <property type="project" value="TreeGrafter"/>
</dbReference>
<comment type="caution">
    <text evidence="4">The sequence shown here is derived from an EMBL/GenBank/DDBJ whole genome shotgun (WGS) entry which is preliminary data.</text>
</comment>
<accession>A0A846X7P3</accession>
<keyword evidence="5" id="KW-1185">Reference proteome</keyword>
<reference evidence="4 5" key="1">
    <citation type="submission" date="2020-04" db="EMBL/GenBank/DDBJ databases">
        <title>MicrobeNet Type strains.</title>
        <authorList>
            <person name="Nicholson A.C."/>
        </authorList>
    </citation>
    <scope>NUCLEOTIDE SEQUENCE [LARGE SCALE GENOMIC DNA]</scope>
    <source>
        <strain evidence="4 5">DSM 45078</strain>
    </source>
</reference>
<sequence length="351" mass="37543">MGNEDVIDSTGGTFIAGELPVGLHYRARDHYVVGREKIREFARAVQDHHPVHWSEGAGIDYGYDGLIAPPTFFSVPGFLAQAEMFESVMTGYDLSQIMQTDQVIRYHRPIRPGDALSFEVHLHSVRHAFGGDLMSFETAVTDQDGALVLVSRTDVVGRRGAGPDLGELGAGVLMHGFRPGADRATPVPRAGSAARTAGRPLVLAGAEPPAGPCARDFDTVRVGDELPTRTARFTIGDLVNYAGVSGDPNPIHWSAEVADRVDLEAPVAHGMLTIGSAAGFVTSWLGDPGALREYAVRLTSPVFVTREGAEIEFGGRVKATDPSARTATIALTARHQGRRVFGRATAVVQLR</sequence>
<feature type="domain" description="FAS1-like dehydratase" evidence="3">
    <location>
        <begin position="21"/>
        <end position="148"/>
    </location>
</feature>
<protein>
    <submittedName>
        <fullName evidence="4">(R)-hydratase</fullName>
    </submittedName>
</protein>
<dbReference type="EMBL" id="JAAXOO010000001">
    <property type="protein sequence ID" value="NKY32221.1"/>
    <property type="molecule type" value="Genomic_DNA"/>
</dbReference>
<proteinExistence type="inferred from homology"/>
<dbReference type="PANTHER" id="PTHR43437">
    <property type="entry name" value="HYDROXYACYL-THIOESTER DEHYDRATASE TYPE 2, MITOCHONDRIAL-RELATED"/>
    <property type="match status" value="1"/>
</dbReference>
<dbReference type="SUPFAM" id="SSF54637">
    <property type="entry name" value="Thioesterase/thiol ester dehydrase-isomerase"/>
    <property type="match status" value="2"/>
</dbReference>
<dbReference type="RefSeq" id="WP_068036280.1">
    <property type="nucleotide sequence ID" value="NZ_JAAXOO010000001.1"/>
</dbReference>
<gene>
    <name evidence="4" type="ORF">HGA13_03900</name>
</gene>
<dbReference type="CDD" id="cd03441">
    <property type="entry name" value="R_hydratase_like"/>
    <property type="match status" value="1"/>
</dbReference>